<dbReference type="AlphaFoldDB" id="E2BMC0"/>
<protein>
    <submittedName>
        <fullName evidence="2">Fatty-acid amide hydrolase 2</fullName>
    </submittedName>
</protein>
<dbReference type="OrthoDB" id="6428749at2759"/>
<dbReference type="SUPFAM" id="SSF75304">
    <property type="entry name" value="Amidase signature (AS) enzymes"/>
    <property type="match status" value="1"/>
</dbReference>
<name>E2BMC0_HARSA</name>
<gene>
    <name evidence="2" type="ORF">EAI_11223</name>
</gene>
<dbReference type="Pfam" id="PF01425">
    <property type="entry name" value="Amidase"/>
    <property type="match status" value="1"/>
</dbReference>
<dbReference type="GO" id="GO:0016787">
    <property type="term" value="F:hydrolase activity"/>
    <property type="evidence" value="ECO:0007669"/>
    <property type="project" value="UniProtKB-KW"/>
</dbReference>
<dbReference type="Gene3D" id="3.90.1300.10">
    <property type="entry name" value="Amidase signature (AS) domain"/>
    <property type="match status" value="1"/>
</dbReference>
<evidence type="ECO:0000259" key="1">
    <source>
        <dbReference type="Pfam" id="PF01425"/>
    </source>
</evidence>
<dbReference type="InterPro" id="IPR052739">
    <property type="entry name" value="FAAH2"/>
</dbReference>
<evidence type="ECO:0000313" key="3">
    <source>
        <dbReference type="Proteomes" id="UP000008237"/>
    </source>
</evidence>
<feature type="non-terminal residue" evidence="2">
    <location>
        <position position="1"/>
    </location>
</feature>
<dbReference type="Proteomes" id="UP000008237">
    <property type="component" value="Unassembled WGS sequence"/>
</dbReference>
<feature type="domain" description="Amidase" evidence="1">
    <location>
        <begin position="1"/>
        <end position="141"/>
    </location>
</feature>
<proteinExistence type="predicted"/>
<reference evidence="2 3" key="1">
    <citation type="journal article" date="2010" name="Science">
        <title>Genomic comparison of the ants Camponotus floridanus and Harpegnathos saltator.</title>
        <authorList>
            <person name="Bonasio R."/>
            <person name="Zhang G."/>
            <person name="Ye C."/>
            <person name="Mutti N.S."/>
            <person name="Fang X."/>
            <person name="Qin N."/>
            <person name="Donahue G."/>
            <person name="Yang P."/>
            <person name="Li Q."/>
            <person name="Li C."/>
            <person name="Zhang P."/>
            <person name="Huang Z."/>
            <person name="Berger S.L."/>
            <person name="Reinberg D."/>
            <person name="Wang J."/>
            <person name="Liebig J."/>
        </authorList>
    </citation>
    <scope>NUCLEOTIDE SEQUENCE [LARGE SCALE GENOMIC DNA]</scope>
    <source>
        <strain evidence="2 3">R22 G/1</strain>
    </source>
</reference>
<dbReference type="InParanoid" id="E2BMC0"/>
<accession>E2BMC0</accession>
<dbReference type="EMBL" id="GL449185">
    <property type="protein sequence ID" value="EFN83149.1"/>
    <property type="molecule type" value="Genomic_DNA"/>
</dbReference>
<sequence length="156" mass="17179">VVRAYIERIKEVNPYVNAVVDDRYKEALAEAKNCDALLRSSNIDIATLKKEKPLHGVPFTVKESCPVEGLSHTGCTLTLKGRKASSDGEVVKILRDAGAIPLCVTNTAEFCGGYDSYNFLYGRSYNPYDTRYTSGGSSGGEVSRFYINAIFQMDVF</sequence>
<dbReference type="PANTHER" id="PTHR43372:SF3">
    <property type="entry name" value="AT07710P-RELATED"/>
    <property type="match status" value="1"/>
</dbReference>
<organism evidence="3">
    <name type="scientific">Harpegnathos saltator</name>
    <name type="common">Jerdon's jumping ant</name>
    <dbReference type="NCBI Taxonomy" id="610380"/>
    <lineage>
        <taxon>Eukaryota</taxon>
        <taxon>Metazoa</taxon>
        <taxon>Ecdysozoa</taxon>
        <taxon>Arthropoda</taxon>
        <taxon>Hexapoda</taxon>
        <taxon>Insecta</taxon>
        <taxon>Pterygota</taxon>
        <taxon>Neoptera</taxon>
        <taxon>Endopterygota</taxon>
        <taxon>Hymenoptera</taxon>
        <taxon>Apocrita</taxon>
        <taxon>Aculeata</taxon>
        <taxon>Formicoidea</taxon>
        <taxon>Formicidae</taxon>
        <taxon>Ponerinae</taxon>
        <taxon>Ponerini</taxon>
        <taxon>Harpegnathos</taxon>
    </lineage>
</organism>
<evidence type="ECO:0000313" key="2">
    <source>
        <dbReference type="EMBL" id="EFN83149.1"/>
    </source>
</evidence>
<dbReference type="OMA" id="YINAIFQ"/>
<dbReference type="PANTHER" id="PTHR43372">
    <property type="entry name" value="FATTY-ACID AMIDE HYDROLASE"/>
    <property type="match status" value="1"/>
</dbReference>
<dbReference type="GO" id="GO:0012505">
    <property type="term" value="C:endomembrane system"/>
    <property type="evidence" value="ECO:0007669"/>
    <property type="project" value="TreeGrafter"/>
</dbReference>
<dbReference type="InterPro" id="IPR036928">
    <property type="entry name" value="AS_sf"/>
</dbReference>
<keyword evidence="2" id="KW-0378">Hydrolase</keyword>
<dbReference type="InterPro" id="IPR023631">
    <property type="entry name" value="Amidase_dom"/>
</dbReference>
<dbReference type="STRING" id="610380.E2BMC0"/>
<keyword evidence="3" id="KW-1185">Reference proteome</keyword>